<accession>A0A8K0L1H5</accession>
<dbReference type="Proteomes" id="UP000809789">
    <property type="component" value="Unassembled WGS sequence"/>
</dbReference>
<name>A0A8K0L1H5_9PEZI</name>
<gene>
    <name evidence="2" type="ORF">KVT40_005423</name>
</gene>
<organism evidence="2 3">
    <name type="scientific">Elsinoe batatas</name>
    <dbReference type="NCBI Taxonomy" id="2601811"/>
    <lineage>
        <taxon>Eukaryota</taxon>
        <taxon>Fungi</taxon>
        <taxon>Dikarya</taxon>
        <taxon>Ascomycota</taxon>
        <taxon>Pezizomycotina</taxon>
        <taxon>Dothideomycetes</taxon>
        <taxon>Dothideomycetidae</taxon>
        <taxon>Myriangiales</taxon>
        <taxon>Elsinoaceae</taxon>
        <taxon>Elsinoe</taxon>
    </lineage>
</organism>
<sequence length="230" mass="24681">MSFGRARDHAEDQPTGDGHVLPTTSRIFIFVIFNKANVALARSQRVIESWLGPAANGQAGGGLWDEGDNEEDFKAEPDTLGVGAKAPEDDMGFGLRRKHPTSNEKLLEQIMGKKAAKEHQAKVAAQKASKSQANAPAVPEKKQAVPVAVEEDSEEEGRASRFTSKASRKRARAEDASRSGAASDGSEGEAGEAERRGSGKARKQNRGAKGTSYLDQILAEKSKKKQKQKA</sequence>
<feature type="compositionally biased region" description="Low complexity" evidence="1">
    <location>
        <begin position="122"/>
        <end position="137"/>
    </location>
</feature>
<feature type="region of interest" description="Disordered" evidence="1">
    <location>
        <begin position="79"/>
        <end position="98"/>
    </location>
</feature>
<comment type="caution">
    <text evidence="2">The sequence shown here is derived from an EMBL/GenBank/DDBJ whole genome shotgun (WGS) entry which is preliminary data.</text>
</comment>
<dbReference type="InterPro" id="IPR021641">
    <property type="entry name" value="DUF3245"/>
</dbReference>
<dbReference type="EMBL" id="JAESVG020000006">
    <property type="protein sequence ID" value="KAG8626478.1"/>
    <property type="molecule type" value="Genomic_DNA"/>
</dbReference>
<dbReference type="Pfam" id="PF11595">
    <property type="entry name" value="DUF3245"/>
    <property type="match status" value="1"/>
</dbReference>
<evidence type="ECO:0000313" key="2">
    <source>
        <dbReference type="EMBL" id="KAG8626478.1"/>
    </source>
</evidence>
<feature type="region of interest" description="Disordered" evidence="1">
    <location>
        <begin position="113"/>
        <end position="230"/>
    </location>
</feature>
<evidence type="ECO:0000313" key="3">
    <source>
        <dbReference type="Proteomes" id="UP000809789"/>
    </source>
</evidence>
<protein>
    <submittedName>
        <fullName evidence="2">Uncharacterized protein</fullName>
    </submittedName>
</protein>
<reference evidence="2" key="1">
    <citation type="submission" date="2021-07" db="EMBL/GenBank/DDBJ databases">
        <title>Elsinoe batatas strain:CRI-CJ2 Genome sequencing and assembly.</title>
        <authorList>
            <person name="Huang L."/>
        </authorList>
    </citation>
    <scope>NUCLEOTIDE SEQUENCE</scope>
    <source>
        <strain evidence="2">CRI-CJ2</strain>
    </source>
</reference>
<proteinExistence type="predicted"/>
<dbReference type="OrthoDB" id="3438340at2759"/>
<keyword evidence="3" id="KW-1185">Reference proteome</keyword>
<dbReference type="AlphaFoldDB" id="A0A8K0L1H5"/>
<evidence type="ECO:0000256" key="1">
    <source>
        <dbReference type="SAM" id="MobiDB-lite"/>
    </source>
</evidence>